<accession>A0AAD9N0T2</accession>
<protein>
    <recommendedName>
        <fullName evidence="4">Ankyrin repeat protein</fullName>
    </recommendedName>
</protein>
<feature type="region of interest" description="Disordered" evidence="1">
    <location>
        <begin position="161"/>
        <end position="194"/>
    </location>
</feature>
<name>A0AAD9N0T2_9ANNE</name>
<keyword evidence="3" id="KW-1185">Reference proteome</keyword>
<gene>
    <name evidence="2" type="ORF">LSH36_426g00003</name>
</gene>
<evidence type="ECO:0000313" key="3">
    <source>
        <dbReference type="Proteomes" id="UP001208570"/>
    </source>
</evidence>
<evidence type="ECO:0000313" key="2">
    <source>
        <dbReference type="EMBL" id="KAK2150054.1"/>
    </source>
</evidence>
<feature type="compositionally biased region" description="Polar residues" evidence="1">
    <location>
        <begin position="308"/>
        <end position="325"/>
    </location>
</feature>
<proteinExistence type="predicted"/>
<dbReference type="Proteomes" id="UP001208570">
    <property type="component" value="Unassembled WGS sequence"/>
</dbReference>
<sequence length="420" mass="47102">MVNCRDNSDKTAVHLAAAAGHPAVLTVLAEIEGCQLDAEDADGRTIDSTVELNTKPYCIDVLERRLGIQKKSAERTLDGRSPKKKNKRRFFTEFFRLKRDGEPSHEQRTPHFPLEGNTSVDDCRRNSEVNIDLISNHRQISLSRKRDHELLESITRLQISRSDNPALGDRPIPTDVRSPPPTDQDQGHFIWNTPSANQDQDYIAQSRTPTNHDQDYFAQSPTLTNQDQSYVVRSPTPAAMFRQDRSLSPGSSPMSLRIEANRAQLEEDAAQILALQLDKGQPQLSPTQGGKSPRPLDPIVSPREKSGANRSPTPPGWNNTHQNCLPTGIRSGDTVDDNEGFPSYSHHKKKKKKPRLLQTRGQQLLTQQTALSLEDPEDRESDNKADDKLEMLTPRLGAGSKVRDAKEQITFNRNVQTLLH</sequence>
<organism evidence="2 3">
    <name type="scientific">Paralvinella palmiformis</name>
    <dbReference type="NCBI Taxonomy" id="53620"/>
    <lineage>
        <taxon>Eukaryota</taxon>
        <taxon>Metazoa</taxon>
        <taxon>Spiralia</taxon>
        <taxon>Lophotrochozoa</taxon>
        <taxon>Annelida</taxon>
        <taxon>Polychaeta</taxon>
        <taxon>Sedentaria</taxon>
        <taxon>Canalipalpata</taxon>
        <taxon>Terebellida</taxon>
        <taxon>Terebelliformia</taxon>
        <taxon>Alvinellidae</taxon>
        <taxon>Paralvinella</taxon>
    </lineage>
</organism>
<dbReference type="Gene3D" id="1.25.40.20">
    <property type="entry name" value="Ankyrin repeat-containing domain"/>
    <property type="match status" value="1"/>
</dbReference>
<feature type="region of interest" description="Disordered" evidence="1">
    <location>
        <begin position="101"/>
        <end position="121"/>
    </location>
</feature>
<dbReference type="SUPFAM" id="SSF48403">
    <property type="entry name" value="Ankyrin repeat"/>
    <property type="match status" value="1"/>
</dbReference>
<feature type="compositionally biased region" description="Basic residues" evidence="1">
    <location>
        <begin position="345"/>
        <end position="355"/>
    </location>
</feature>
<feature type="compositionally biased region" description="Basic and acidic residues" evidence="1">
    <location>
        <begin position="381"/>
        <end position="390"/>
    </location>
</feature>
<dbReference type="InterPro" id="IPR036770">
    <property type="entry name" value="Ankyrin_rpt-contain_sf"/>
</dbReference>
<feature type="region of interest" description="Disordered" evidence="1">
    <location>
        <begin position="279"/>
        <end position="390"/>
    </location>
</feature>
<dbReference type="EMBL" id="JAODUP010000426">
    <property type="protein sequence ID" value="KAK2150054.1"/>
    <property type="molecule type" value="Genomic_DNA"/>
</dbReference>
<dbReference type="AlphaFoldDB" id="A0AAD9N0T2"/>
<comment type="caution">
    <text evidence="2">The sequence shown here is derived from an EMBL/GenBank/DDBJ whole genome shotgun (WGS) entry which is preliminary data.</text>
</comment>
<feature type="compositionally biased region" description="Polar residues" evidence="1">
    <location>
        <begin position="216"/>
        <end position="230"/>
    </location>
</feature>
<feature type="compositionally biased region" description="Low complexity" evidence="1">
    <location>
        <begin position="356"/>
        <end position="373"/>
    </location>
</feature>
<feature type="region of interest" description="Disordered" evidence="1">
    <location>
        <begin position="211"/>
        <end position="230"/>
    </location>
</feature>
<evidence type="ECO:0008006" key="4">
    <source>
        <dbReference type="Google" id="ProtNLM"/>
    </source>
</evidence>
<evidence type="ECO:0000256" key="1">
    <source>
        <dbReference type="SAM" id="MobiDB-lite"/>
    </source>
</evidence>
<reference evidence="2" key="1">
    <citation type="journal article" date="2023" name="Mol. Biol. Evol.">
        <title>Third-Generation Sequencing Reveals the Adaptive Role of the Epigenome in Three Deep-Sea Polychaetes.</title>
        <authorList>
            <person name="Perez M."/>
            <person name="Aroh O."/>
            <person name="Sun Y."/>
            <person name="Lan Y."/>
            <person name="Juniper S.K."/>
            <person name="Young C.R."/>
            <person name="Angers B."/>
            <person name="Qian P.Y."/>
        </authorList>
    </citation>
    <scope>NUCLEOTIDE SEQUENCE</scope>
    <source>
        <strain evidence="2">P08H-3</strain>
    </source>
</reference>